<accession>A0ABX2FI57</accession>
<evidence type="ECO:0000313" key="3">
    <source>
        <dbReference type="EMBL" id="NRN70957.1"/>
    </source>
</evidence>
<name>A0ABX2FI57_9PSEU</name>
<evidence type="ECO:0000256" key="1">
    <source>
        <dbReference type="ARBA" id="ARBA00022679"/>
    </source>
</evidence>
<dbReference type="Pfam" id="PF00109">
    <property type="entry name" value="ketoacyl-synt"/>
    <property type="match status" value="1"/>
</dbReference>
<dbReference type="RefSeq" id="WP_173142126.1">
    <property type="nucleotide sequence ID" value="NZ_CBCSGW010000025.1"/>
</dbReference>
<organism evidence="3 4">
    <name type="scientific">Kibdelosporangium persicum</name>
    <dbReference type="NCBI Taxonomy" id="2698649"/>
    <lineage>
        <taxon>Bacteria</taxon>
        <taxon>Bacillati</taxon>
        <taxon>Actinomycetota</taxon>
        <taxon>Actinomycetes</taxon>
        <taxon>Pseudonocardiales</taxon>
        <taxon>Pseudonocardiaceae</taxon>
        <taxon>Kibdelosporangium</taxon>
    </lineage>
</organism>
<comment type="caution">
    <text evidence="3">The sequence shown here is derived from an EMBL/GenBank/DDBJ whole genome shotgun (WGS) entry which is preliminary data.</text>
</comment>
<dbReference type="InterPro" id="IPR016039">
    <property type="entry name" value="Thiolase-like"/>
</dbReference>
<feature type="domain" description="Beta-ketoacyl synthase-like N-terminal" evidence="2">
    <location>
        <begin position="49"/>
        <end position="187"/>
    </location>
</feature>
<keyword evidence="1" id="KW-0808">Transferase</keyword>
<dbReference type="PANTHER" id="PTHR11712">
    <property type="entry name" value="POLYKETIDE SYNTHASE-RELATED"/>
    <property type="match status" value="1"/>
</dbReference>
<dbReference type="EMBL" id="JAAATY010000048">
    <property type="protein sequence ID" value="NRN70957.1"/>
    <property type="molecule type" value="Genomic_DNA"/>
</dbReference>
<sequence length="323" mass="32504">MTRASAQVVVTGAGIAVRGRATPADLLDRGPVDTAAPDPADTLTGRGLRYKDRATRLGMVAARAALADAGVLDVVTPSTPDDSFGVVTSSNYGNLDTVCQTVRTIDEETYLGTSPMMLPATSSNVIASWLAITHGLRGANVTVCNGRTSGLDAVRRACLLIAAGRVSRVLVVGVEPDLPEVRHVVGDDGSVALFDGAAAILLAGARSAAASGTRIHAGIGRYAKRADAADAIAEACAGTGRIGLRLSSQETTVDSEVHDLPAVLGDAAGALGVLQVAAATAWLGGGRRAGDALAVCGDDGATAAMVVTAPASFPAGPRSRELT</sequence>
<dbReference type="InterPro" id="IPR014030">
    <property type="entry name" value="Ketoacyl_synth_N"/>
</dbReference>
<gene>
    <name evidence="3" type="ORF">GC106_82320</name>
</gene>
<dbReference type="SUPFAM" id="SSF53901">
    <property type="entry name" value="Thiolase-like"/>
    <property type="match status" value="1"/>
</dbReference>
<evidence type="ECO:0000313" key="4">
    <source>
        <dbReference type="Proteomes" id="UP000763557"/>
    </source>
</evidence>
<protein>
    <submittedName>
        <fullName evidence="3">Beta-ketoacyl synthase</fullName>
    </submittedName>
</protein>
<dbReference type="Proteomes" id="UP000763557">
    <property type="component" value="Unassembled WGS sequence"/>
</dbReference>
<dbReference type="InterPro" id="IPR000794">
    <property type="entry name" value="Beta-ketoacyl_synthase"/>
</dbReference>
<keyword evidence="4" id="KW-1185">Reference proteome</keyword>
<evidence type="ECO:0000259" key="2">
    <source>
        <dbReference type="Pfam" id="PF00109"/>
    </source>
</evidence>
<reference evidence="3 4" key="1">
    <citation type="submission" date="2020-01" db="EMBL/GenBank/DDBJ databases">
        <title>Kibdelosporangium persica a novel Actinomycetes from a hot desert in Iran.</title>
        <authorList>
            <person name="Safaei N."/>
            <person name="Zaburannyi N."/>
            <person name="Mueller R."/>
            <person name="Wink J."/>
        </authorList>
    </citation>
    <scope>NUCLEOTIDE SEQUENCE [LARGE SCALE GENOMIC DNA]</scope>
    <source>
        <strain evidence="3 4">4NS15</strain>
    </source>
</reference>
<dbReference type="Gene3D" id="3.40.47.10">
    <property type="match status" value="1"/>
</dbReference>
<dbReference type="PANTHER" id="PTHR11712:SF336">
    <property type="entry name" value="3-OXOACYL-[ACYL-CARRIER-PROTEIN] SYNTHASE, MITOCHONDRIAL"/>
    <property type="match status" value="1"/>
</dbReference>
<proteinExistence type="predicted"/>